<dbReference type="InterPro" id="IPR012098">
    <property type="entry name" value="SND3_fun"/>
</dbReference>
<dbReference type="EMBL" id="BEYU01000129">
    <property type="protein sequence ID" value="GBG32758.1"/>
    <property type="molecule type" value="Genomic_DNA"/>
</dbReference>
<dbReference type="Proteomes" id="UP000241890">
    <property type="component" value="Unassembled WGS sequence"/>
</dbReference>
<gene>
    <name evidence="2" type="ORF">FCC1311_089832</name>
</gene>
<dbReference type="InParanoid" id="A0A2R5GSM5"/>
<dbReference type="Gene3D" id="1.25.40.20">
    <property type="entry name" value="Ankyrin repeat-containing domain"/>
    <property type="match status" value="1"/>
</dbReference>
<reference evidence="2 3" key="1">
    <citation type="submission" date="2017-12" db="EMBL/GenBank/DDBJ databases">
        <title>Sequencing, de novo assembly and annotation of complete genome of a new Thraustochytrid species, strain FCC1311.</title>
        <authorList>
            <person name="Sedici K."/>
            <person name="Godart F."/>
            <person name="Aiese Cigliano R."/>
            <person name="Sanseverino W."/>
            <person name="Barakat M."/>
            <person name="Ortet P."/>
            <person name="Marechal E."/>
            <person name="Cagnac O."/>
            <person name="Amato A."/>
        </authorList>
    </citation>
    <scope>NUCLEOTIDE SEQUENCE [LARGE SCALE GENOMIC DNA]</scope>
</reference>
<organism evidence="2 3">
    <name type="scientific">Hondaea fermentalgiana</name>
    <dbReference type="NCBI Taxonomy" id="2315210"/>
    <lineage>
        <taxon>Eukaryota</taxon>
        <taxon>Sar</taxon>
        <taxon>Stramenopiles</taxon>
        <taxon>Bigyra</taxon>
        <taxon>Labyrinthulomycetes</taxon>
        <taxon>Thraustochytrida</taxon>
        <taxon>Thraustochytriidae</taxon>
        <taxon>Hondaea</taxon>
    </lineage>
</organism>
<dbReference type="OrthoDB" id="18139at2759"/>
<dbReference type="Pfam" id="PF10032">
    <property type="entry name" value="Pho88"/>
    <property type="match status" value="1"/>
</dbReference>
<dbReference type="GO" id="GO:0005783">
    <property type="term" value="C:endoplasmic reticulum"/>
    <property type="evidence" value="ECO:0007669"/>
    <property type="project" value="InterPro"/>
</dbReference>
<sequence>MTAGPGDGAAPREGPDAGEEDVSRESVEAKGDEGKSVAAAVPAGETEEGNFLEKIPSAFFAMPFALLMRNFEWTPESVNFGQIIVMTEALACLGALIYIEADKTIWIRPQQYKKVPEDKKEDPYVEVSEVEFEKNEVWEAQKSLFISAIVALAVPRFLGFNQPILLQSVIIPVSFLRSKLFLIYVLGFRPENPWNAVSEEVVQQKAPEAKAKAKAKASKEQVQDKVLETLPEQDRLEVKYGVQAAAQALETKLGNDAYKIAKSGLKTDALINFFQETVKNAIEADLANVQHKETQTTLLMALSRHCYEEVVPLIKDLLQAGADPLKADIDGWNALHWASFYVNLDAARALLEHASADEGRDKRLLEAKTIDGSTALDIAKVEVEAETKNAEALVKLLGSISN</sequence>
<protein>
    <submittedName>
        <fullName evidence="2">Ankyrin repeat domain-containing protein 1</fullName>
    </submittedName>
</protein>
<name>A0A2R5GSM5_9STRA</name>
<evidence type="ECO:0000256" key="1">
    <source>
        <dbReference type="SAM" id="MobiDB-lite"/>
    </source>
</evidence>
<dbReference type="GO" id="GO:0045047">
    <property type="term" value="P:protein targeting to ER"/>
    <property type="evidence" value="ECO:0007669"/>
    <property type="project" value="InterPro"/>
</dbReference>
<keyword evidence="3" id="KW-1185">Reference proteome</keyword>
<feature type="compositionally biased region" description="Basic and acidic residues" evidence="1">
    <location>
        <begin position="21"/>
        <end position="35"/>
    </location>
</feature>
<dbReference type="InterPro" id="IPR002110">
    <property type="entry name" value="Ankyrin_rpt"/>
</dbReference>
<evidence type="ECO:0000313" key="3">
    <source>
        <dbReference type="Proteomes" id="UP000241890"/>
    </source>
</evidence>
<proteinExistence type="predicted"/>
<dbReference type="AlphaFoldDB" id="A0A2R5GSM5"/>
<dbReference type="SUPFAM" id="SSF48403">
    <property type="entry name" value="Ankyrin repeat"/>
    <property type="match status" value="1"/>
</dbReference>
<dbReference type="InterPro" id="IPR036770">
    <property type="entry name" value="Ankyrin_rpt-contain_sf"/>
</dbReference>
<feature type="region of interest" description="Disordered" evidence="1">
    <location>
        <begin position="1"/>
        <end position="41"/>
    </location>
</feature>
<dbReference type="Pfam" id="PF12796">
    <property type="entry name" value="Ank_2"/>
    <property type="match status" value="1"/>
</dbReference>
<accession>A0A2R5GSM5</accession>
<comment type="caution">
    <text evidence="2">The sequence shown here is derived from an EMBL/GenBank/DDBJ whole genome shotgun (WGS) entry which is preliminary data.</text>
</comment>
<evidence type="ECO:0000313" key="2">
    <source>
        <dbReference type="EMBL" id="GBG32758.1"/>
    </source>
</evidence>